<comment type="caution">
    <text evidence="2">The sequence shown here is derived from an EMBL/GenBank/DDBJ whole genome shotgun (WGS) entry which is preliminary data.</text>
</comment>
<proteinExistence type="predicted"/>
<keyword evidence="3" id="KW-1185">Reference proteome</keyword>
<accession>A0AAV6NN13</accession>
<feature type="domain" description="BSD2 cysteine rich" evidence="1">
    <location>
        <begin position="62"/>
        <end position="129"/>
    </location>
</feature>
<dbReference type="EMBL" id="JAGKQH010000005">
    <property type="protein sequence ID" value="KAG6599402.1"/>
    <property type="molecule type" value="Genomic_DNA"/>
</dbReference>
<dbReference type="AlphaFoldDB" id="A0AAV6NN13"/>
<dbReference type="Proteomes" id="UP000685013">
    <property type="component" value="Chromosome 5"/>
</dbReference>
<protein>
    <submittedName>
        <fullName evidence="2">Protein BUNDLE SHEATH DEFECTIVE 2, chloroplastic</fullName>
    </submittedName>
</protein>
<dbReference type="GO" id="GO:0101031">
    <property type="term" value="C:protein folding chaperone complex"/>
    <property type="evidence" value="ECO:0007669"/>
    <property type="project" value="TreeGrafter"/>
</dbReference>
<feature type="non-terminal residue" evidence="2">
    <location>
        <position position="1"/>
    </location>
</feature>
<dbReference type="GO" id="GO:0044183">
    <property type="term" value="F:protein folding chaperone"/>
    <property type="evidence" value="ECO:0007669"/>
    <property type="project" value="TreeGrafter"/>
</dbReference>
<name>A0AAV6NN13_9ROSI</name>
<reference evidence="2 3" key="1">
    <citation type="journal article" date="2021" name="Hortic Res">
        <title>The domestication of Cucurbita argyrosperma as revealed by the genome of its wild relative.</title>
        <authorList>
            <person name="Barrera-Redondo J."/>
            <person name="Sanchez-de la Vega G."/>
            <person name="Aguirre-Liguori J.A."/>
            <person name="Castellanos-Morales G."/>
            <person name="Gutierrez-Guerrero Y.T."/>
            <person name="Aguirre-Dugua X."/>
            <person name="Aguirre-Planter E."/>
            <person name="Tenaillon M.I."/>
            <person name="Lira-Saade R."/>
            <person name="Eguiarte L.E."/>
        </authorList>
    </citation>
    <scope>NUCLEOTIDE SEQUENCE [LARGE SCALE GENOMIC DNA]</scope>
    <source>
        <strain evidence="2">JBR-2021</strain>
    </source>
</reference>
<dbReference type="InterPro" id="IPR057453">
    <property type="entry name" value="BSD2_CRD"/>
</dbReference>
<evidence type="ECO:0000259" key="1">
    <source>
        <dbReference type="Pfam" id="PF25436"/>
    </source>
</evidence>
<dbReference type="GO" id="GO:0009570">
    <property type="term" value="C:chloroplast stroma"/>
    <property type="evidence" value="ECO:0007669"/>
    <property type="project" value="TreeGrafter"/>
</dbReference>
<organism evidence="2 3">
    <name type="scientific">Cucurbita argyrosperma subsp. sororia</name>
    <dbReference type="NCBI Taxonomy" id="37648"/>
    <lineage>
        <taxon>Eukaryota</taxon>
        <taxon>Viridiplantae</taxon>
        <taxon>Streptophyta</taxon>
        <taxon>Embryophyta</taxon>
        <taxon>Tracheophyta</taxon>
        <taxon>Spermatophyta</taxon>
        <taxon>Magnoliopsida</taxon>
        <taxon>eudicotyledons</taxon>
        <taxon>Gunneridae</taxon>
        <taxon>Pentapetalae</taxon>
        <taxon>rosids</taxon>
        <taxon>fabids</taxon>
        <taxon>Cucurbitales</taxon>
        <taxon>Cucurbitaceae</taxon>
        <taxon>Cucurbiteae</taxon>
        <taxon>Cucurbita</taxon>
    </lineage>
</organism>
<dbReference type="PANTHER" id="PTHR15852">
    <property type="entry name" value="PLASTID TRANSCRIPTIONALLY ACTIVE PROTEIN"/>
    <property type="match status" value="1"/>
</dbReference>
<dbReference type="PANTHER" id="PTHR15852:SF51">
    <property type="entry name" value="PROTEIN BUNDLE SHEATH DEFECTIVE 2, CHLOROPLASTIC"/>
    <property type="match status" value="1"/>
</dbReference>
<dbReference type="Pfam" id="PF25436">
    <property type="entry name" value="BSD2_CRD"/>
    <property type="match status" value="1"/>
</dbReference>
<gene>
    <name evidence="2" type="primary">BSD2</name>
    <name evidence="2" type="ORF">SDJN03_09180</name>
</gene>
<evidence type="ECO:0000313" key="3">
    <source>
        <dbReference type="Proteomes" id="UP000685013"/>
    </source>
</evidence>
<sequence length="173" mass="17999">MAYSVGSSTPICSFNPSSKPTSVPHKAFRINEAFQSTNPIRLLPCAAKASDGADSNQTRKNKSILCSDCNGNGAVLCSQCKGTGVNSVDHFNGQFKAGSTCWLCSGKKDILCGGCNGAGFMGGFMSTADKSLNNSLHLLPSTPPPVESKESFFLQSPVSASASASFSDSRSIQ</sequence>
<evidence type="ECO:0000313" key="2">
    <source>
        <dbReference type="EMBL" id="KAG6599402.1"/>
    </source>
</evidence>